<feature type="domain" description="Disease resistance protein Roq1-like winged-helix" evidence="4">
    <location>
        <begin position="184"/>
        <end position="250"/>
    </location>
</feature>
<dbReference type="InterPro" id="IPR044974">
    <property type="entry name" value="Disease_R_plants"/>
</dbReference>
<comment type="caution">
    <text evidence="5">The sequence shown here is derived from an EMBL/GenBank/DDBJ whole genome shotgun (WGS) entry which is preliminary data.</text>
</comment>
<name>A0A218XR71_PUNGR</name>
<dbReference type="GO" id="GO:0006952">
    <property type="term" value="P:defense response"/>
    <property type="evidence" value="ECO:0007669"/>
    <property type="project" value="InterPro"/>
</dbReference>
<keyword evidence="2" id="KW-0677">Repeat</keyword>
<proteinExistence type="predicted"/>
<dbReference type="InterPro" id="IPR032675">
    <property type="entry name" value="LRR_dom_sf"/>
</dbReference>
<dbReference type="SUPFAM" id="SSF52540">
    <property type="entry name" value="P-loop containing nucleoside triphosphate hydrolases"/>
    <property type="match status" value="1"/>
</dbReference>
<accession>A0A218XR71</accession>
<dbReference type="PANTHER" id="PTHR11017">
    <property type="entry name" value="LEUCINE-RICH REPEAT-CONTAINING PROTEIN"/>
    <property type="match status" value="1"/>
</dbReference>
<dbReference type="InterPro" id="IPR058192">
    <property type="entry name" value="WHD_ROQ1-like"/>
</dbReference>
<evidence type="ECO:0000256" key="2">
    <source>
        <dbReference type="ARBA" id="ARBA00022737"/>
    </source>
</evidence>
<dbReference type="Pfam" id="PF00931">
    <property type="entry name" value="NB-ARC"/>
    <property type="match status" value="1"/>
</dbReference>
<protein>
    <submittedName>
        <fullName evidence="5">Uncharacterized protein</fullName>
    </submittedName>
</protein>
<dbReference type="Proteomes" id="UP000197138">
    <property type="component" value="Unassembled WGS sequence"/>
</dbReference>
<dbReference type="PRINTS" id="PR00364">
    <property type="entry name" value="DISEASERSIST"/>
</dbReference>
<dbReference type="GO" id="GO:0043531">
    <property type="term" value="F:ADP binding"/>
    <property type="evidence" value="ECO:0007669"/>
    <property type="project" value="InterPro"/>
</dbReference>
<dbReference type="AlphaFoldDB" id="A0A218XR71"/>
<dbReference type="InterPro" id="IPR036390">
    <property type="entry name" value="WH_DNA-bd_sf"/>
</dbReference>
<sequence length="789" mass="89628">MMVAFVYSTMNPSSRYLGVNAADITDESDGIKIISKKLQNRKVLVVLDDVYDPEQIGKLAGEAGWFREGSRIIITSRNKNAPVFEGGRVEIFEAEPMKFEESLLLFSRHAFGKENPAEDFHGLSEKAVRITGGLPLALEVVGSKLRTSDRGHWNHIIGTLQKIPEKKVEDRLKIGYDALRLEVKEIFLDIACFFINEKKTKAMYMWQACDFEPELAVQELVNACLVKLTNENRFWMHDQLRDLGRKLIRDERLKHHGKPCSRIWMHEDALKVLQDEEMCKELKVLDLRRCDHLTETPDLSMCTKLERLILKGCINLAQIDHSVGKLKCLKYLNASGCIHIREIPREVCCLDGLVDIVMIMEQSFNCSYKLPDSIERLERLQRLCVSLGRSRPPSSLGDLKSLTMLVLSRSEIAELPESIGGLVKLEFLSLFYCKDLKKLPNSIGSLKSLVELNISMSGIVELPDEVVNLQKLKVIDMRGCDIRRLPDFLGNLEKLERLDVFSCNFSEAVPSAIKGITSSLKVSSSAWDKSCYRYWKREWLVQSMACNLVEANHVLKEEIREINQQLIDIIVDISDEDVDPTAAAAVAEGGEGVVSPIQPLRLLVPSNYLNCSPVLLDKFPVEVSKEYEDLSAKAKSRFSISLRRLSQLMSLKDIARTWDNCSRAVILEYAEQSGGGSFSSNRSKGLARFQAKRLRSKSAPPVKHCLNRALVLELLEYEPDLSLNESWAYALHRRVEKSNGWIYTLPEKCFLRKDIVKNLNEIPDLMEIYRGSSDKEKGTRKKKRESKIA</sequence>
<evidence type="ECO:0000256" key="1">
    <source>
        <dbReference type="ARBA" id="ARBA00022614"/>
    </source>
</evidence>
<dbReference type="SUPFAM" id="SSF52058">
    <property type="entry name" value="L domain-like"/>
    <property type="match status" value="1"/>
</dbReference>
<dbReference type="SUPFAM" id="SSF46785">
    <property type="entry name" value="Winged helix' DNA-binding domain"/>
    <property type="match status" value="1"/>
</dbReference>
<evidence type="ECO:0000259" key="4">
    <source>
        <dbReference type="Pfam" id="PF23282"/>
    </source>
</evidence>
<dbReference type="Gene3D" id="3.40.50.300">
    <property type="entry name" value="P-loop containing nucleotide triphosphate hydrolases"/>
    <property type="match status" value="1"/>
</dbReference>
<dbReference type="InterPro" id="IPR027417">
    <property type="entry name" value="P-loop_NTPase"/>
</dbReference>
<keyword evidence="1" id="KW-0433">Leucine-rich repeat</keyword>
<gene>
    <name evidence="5" type="ORF">CDL15_Pgr022415</name>
</gene>
<dbReference type="PANTHER" id="PTHR11017:SF570">
    <property type="entry name" value="DISEASE RESISTANCE PROTEIN (TIR-NBS CLASS)-RELATED"/>
    <property type="match status" value="1"/>
</dbReference>
<dbReference type="EMBL" id="MTKT01000813">
    <property type="protein sequence ID" value="OWM87308.1"/>
    <property type="molecule type" value="Genomic_DNA"/>
</dbReference>
<dbReference type="Pfam" id="PF23282">
    <property type="entry name" value="WHD_ROQ1"/>
    <property type="match status" value="1"/>
</dbReference>
<reference evidence="6" key="1">
    <citation type="journal article" date="2017" name="Plant J.">
        <title>The pomegranate (Punica granatum L.) genome and the genomics of punicalagin biosynthesis.</title>
        <authorList>
            <person name="Qin G."/>
            <person name="Xu C."/>
            <person name="Ming R."/>
            <person name="Tang H."/>
            <person name="Guyot R."/>
            <person name="Kramer E.M."/>
            <person name="Hu Y."/>
            <person name="Yi X."/>
            <person name="Qi Y."/>
            <person name="Xu X."/>
            <person name="Gao Z."/>
            <person name="Pan H."/>
            <person name="Jian J."/>
            <person name="Tian Y."/>
            <person name="Yue Z."/>
            <person name="Xu Y."/>
        </authorList>
    </citation>
    <scope>NUCLEOTIDE SEQUENCE [LARGE SCALE GENOMIC DNA]</scope>
    <source>
        <strain evidence="6">cv. Dabenzi</strain>
    </source>
</reference>
<dbReference type="Gene3D" id="3.80.10.10">
    <property type="entry name" value="Ribonuclease Inhibitor"/>
    <property type="match status" value="2"/>
</dbReference>
<dbReference type="InterPro" id="IPR002182">
    <property type="entry name" value="NB-ARC"/>
</dbReference>
<organism evidence="5 6">
    <name type="scientific">Punica granatum</name>
    <name type="common">Pomegranate</name>
    <dbReference type="NCBI Taxonomy" id="22663"/>
    <lineage>
        <taxon>Eukaryota</taxon>
        <taxon>Viridiplantae</taxon>
        <taxon>Streptophyta</taxon>
        <taxon>Embryophyta</taxon>
        <taxon>Tracheophyta</taxon>
        <taxon>Spermatophyta</taxon>
        <taxon>Magnoliopsida</taxon>
        <taxon>eudicotyledons</taxon>
        <taxon>Gunneridae</taxon>
        <taxon>Pentapetalae</taxon>
        <taxon>rosids</taxon>
        <taxon>malvids</taxon>
        <taxon>Myrtales</taxon>
        <taxon>Lythraceae</taxon>
        <taxon>Punica</taxon>
    </lineage>
</organism>
<feature type="domain" description="NB-ARC" evidence="3">
    <location>
        <begin position="25"/>
        <end position="114"/>
    </location>
</feature>
<evidence type="ECO:0000313" key="5">
    <source>
        <dbReference type="EMBL" id="OWM87308.1"/>
    </source>
</evidence>
<dbReference type="InterPro" id="IPR042197">
    <property type="entry name" value="Apaf_helical"/>
</dbReference>
<evidence type="ECO:0000313" key="6">
    <source>
        <dbReference type="Proteomes" id="UP000197138"/>
    </source>
</evidence>
<evidence type="ECO:0000259" key="3">
    <source>
        <dbReference type="Pfam" id="PF00931"/>
    </source>
</evidence>
<dbReference type="Gene3D" id="1.10.8.430">
    <property type="entry name" value="Helical domain of apoptotic protease-activating factors"/>
    <property type="match status" value="1"/>
</dbReference>